<evidence type="ECO:0000256" key="1">
    <source>
        <dbReference type="ARBA" id="ARBA00001445"/>
    </source>
</evidence>
<accession>I0H579</accession>
<dbReference type="Proteomes" id="UP000007882">
    <property type="component" value="Chromosome"/>
</dbReference>
<feature type="domain" description="Alpha-L-rhamnosidase concanavalin-like" evidence="4">
    <location>
        <begin position="212"/>
        <end position="312"/>
    </location>
</feature>
<feature type="domain" description="Alpha-L-rhamnosidase C-terminal" evidence="7">
    <location>
        <begin position="664"/>
        <end position="735"/>
    </location>
</feature>
<dbReference type="eggNOG" id="COG0174">
    <property type="taxonomic scope" value="Bacteria"/>
</dbReference>
<dbReference type="HOGENOM" id="CLU_002926_0_0_11"/>
<dbReference type="InterPro" id="IPR016007">
    <property type="entry name" value="Alpha_rhamnosid"/>
</dbReference>
<keyword evidence="3" id="KW-0378">Hydrolase</keyword>
<dbReference type="KEGG" id="ams:AMIS_29460"/>
<dbReference type="EC" id="3.2.1.40" evidence="2"/>
<evidence type="ECO:0000313" key="9">
    <source>
        <dbReference type="Proteomes" id="UP000007882"/>
    </source>
</evidence>
<feature type="domain" description="Alpha-L-rhamnosidase six-hairpin glycosidase" evidence="6">
    <location>
        <begin position="317"/>
        <end position="662"/>
    </location>
</feature>
<feature type="domain" description="Bacterial alpha-L-rhamnosidase N-terminal" evidence="5">
    <location>
        <begin position="35"/>
        <end position="201"/>
    </location>
</feature>
<dbReference type="Gene3D" id="1.50.10.10">
    <property type="match status" value="1"/>
</dbReference>
<gene>
    <name evidence="8" type="ordered locus">AMIS_29460</name>
</gene>
<dbReference type="GO" id="GO:0005975">
    <property type="term" value="P:carbohydrate metabolic process"/>
    <property type="evidence" value="ECO:0007669"/>
    <property type="project" value="InterPro"/>
</dbReference>
<dbReference type="Pfam" id="PF05592">
    <property type="entry name" value="Bac_rhamnosid"/>
    <property type="match status" value="1"/>
</dbReference>
<evidence type="ECO:0000259" key="7">
    <source>
        <dbReference type="Pfam" id="PF17390"/>
    </source>
</evidence>
<dbReference type="PIRSF" id="PIRSF010631">
    <property type="entry name" value="A-rhamnsds"/>
    <property type="match status" value="1"/>
</dbReference>
<organism evidence="8 9">
    <name type="scientific">Actinoplanes missouriensis (strain ATCC 14538 / DSM 43046 / CBS 188.64 / JCM 3121 / NBRC 102363 / NCIMB 12654 / NRRL B-3342 / UNCC 431)</name>
    <dbReference type="NCBI Taxonomy" id="512565"/>
    <lineage>
        <taxon>Bacteria</taxon>
        <taxon>Bacillati</taxon>
        <taxon>Actinomycetota</taxon>
        <taxon>Actinomycetes</taxon>
        <taxon>Micromonosporales</taxon>
        <taxon>Micromonosporaceae</taxon>
        <taxon>Actinoplanes</taxon>
    </lineage>
</organism>
<dbReference type="GO" id="GO:0030596">
    <property type="term" value="F:alpha-L-rhamnosidase activity"/>
    <property type="evidence" value="ECO:0007669"/>
    <property type="project" value="UniProtKB-EC"/>
</dbReference>
<dbReference type="Pfam" id="PF08531">
    <property type="entry name" value="Bac_rhamnosid_N"/>
    <property type="match status" value="1"/>
</dbReference>
<evidence type="ECO:0000259" key="6">
    <source>
        <dbReference type="Pfam" id="PF17389"/>
    </source>
</evidence>
<dbReference type="InterPro" id="IPR013737">
    <property type="entry name" value="Bac_rhamnosid_N"/>
</dbReference>
<dbReference type="InterPro" id="IPR008928">
    <property type="entry name" value="6-hairpin_glycosidase_sf"/>
</dbReference>
<evidence type="ECO:0000259" key="4">
    <source>
        <dbReference type="Pfam" id="PF05592"/>
    </source>
</evidence>
<dbReference type="Gene3D" id="2.60.120.260">
    <property type="entry name" value="Galactose-binding domain-like"/>
    <property type="match status" value="2"/>
</dbReference>
<sequence>MRKGSTVSFISAATPADAGDPAVYFRREFAVARGLRRATLHVTALGIVEPYLNGVRVGDDVLSPGWTSYRHHLDVRAHDVTDLVATGGNALGAIVGEGWAVGRLGWENKRAHYSDRPALYLRLELDYGDRCETIGTDPAFRVGSGAVRANSLYDGETYDARLDPAGWNRYGFDDSDWTPAHPFAWNLDALREPIAPPIARIEELAPVEIRTSASGAAIVDFGQNISGWVRITVSGAAGDTVVIRHAEMLTPAGELETETNRTARATDTYILRGDGEPETWEPRFTFHGFRYAEITGWPGEPAADAIRAVVVHSAMTRTGWFDCSHELVTKLHANTVWSMRDNFVGVPTDCPQRDERLGWTGDLNAFAPTAAYLYDVRGVLGSWLADLAAEQTATGNVPWVVPDVLPNPSPPTALWSDAAVSVPWLLYQEYGDERILAASYDSMAAFIRQVEALLDDHGLWSTGFQYGDWLDPDAPADNPAGGKTDRHLVAAAYLCRTTREMAQAAAVLGRDADAAHFSALADRVRAAFRREYVTDAGRIVNESATAYALAVTFGILDDDQLAKAGNRLAELVAQSGYRISTGFAGTPLLTDALSATGHLDEAYLVLTETACPSFLYPVTRGATTIWERWDAVLPDGTLNATGMTSLNHYALGAVADWLHRVVGGLQRTAPGWQRIRIAPQPGGGITHASAAHDTVRGRVAVSWRIDGGEMAVEVTVPAGAEATVVLPLHPAAAVEQAGPGDHAWRYPLPEGHGARPEYTMDTPLKTLAGDPVVWPAVTAVFAKHLPGIPIDGNAPEAAAMSLAVVLQYIPGVMTGLEDDLRATLTPEGSTR</sequence>
<dbReference type="PANTHER" id="PTHR33307">
    <property type="entry name" value="ALPHA-RHAMNOSIDASE (EUROFUNG)"/>
    <property type="match status" value="1"/>
</dbReference>
<dbReference type="InterPro" id="IPR035398">
    <property type="entry name" value="Bac_rhamnosid_C"/>
</dbReference>
<reference evidence="8 9" key="1">
    <citation type="submission" date="2012-02" db="EMBL/GenBank/DDBJ databases">
        <title>Complete genome sequence of Actinoplanes missouriensis 431 (= NBRC 102363).</title>
        <authorList>
            <person name="Ohnishi Y."/>
            <person name="Ishikawa J."/>
            <person name="Sekine M."/>
            <person name="Hosoyama A."/>
            <person name="Harada T."/>
            <person name="Narita H."/>
            <person name="Hata T."/>
            <person name="Konno Y."/>
            <person name="Tutikane K."/>
            <person name="Fujita N."/>
            <person name="Horinouchi S."/>
            <person name="Hayakawa M."/>
        </authorList>
    </citation>
    <scope>NUCLEOTIDE SEQUENCE [LARGE SCALE GENOMIC DNA]</scope>
    <source>
        <strain evidence="9">ATCC 14538 / DSM 43046 / CBS 188.64 / JCM 3121 / NBRC 102363 / NCIMB 12654 / NRRL B-3342 / UNCC 431</strain>
    </source>
</reference>
<proteinExistence type="predicted"/>
<dbReference type="Pfam" id="PF17389">
    <property type="entry name" value="Bac_rhamnosid6H"/>
    <property type="match status" value="1"/>
</dbReference>
<dbReference type="InterPro" id="IPR012341">
    <property type="entry name" value="6hp_glycosidase-like_sf"/>
</dbReference>
<keyword evidence="9" id="KW-1185">Reference proteome</keyword>
<dbReference type="InterPro" id="IPR035396">
    <property type="entry name" value="Bac_rhamnosid6H"/>
</dbReference>
<dbReference type="InterPro" id="IPR008902">
    <property type="entry name" value="Rhamnosid_concanavalin"/>
</dbReference>
<name>I0H579_ACTM4</name>
<dbReference type="PATRIC" id="fig|512565.3.peg.2949"/>
<dbReference type="Gene3D" id="2.60.420.10">
    <property type="entry name" value="Maltose phosphorylase, domain 3"/>
    <property type="match status" value="1"/>
</dbReference>
<protein>
    <recommendedName>
        <fullName evidence="2">alpha-L-rhamnosidase</fullName>
        <ecNumber evidence="2">3.2.1.40</ecNumber>
    </recommendedName>
</protein>
<evidence type="ECO:0000256" key="2">
    <source>
        <dbReference type="ARBA" id="ARBA00012652"/>
    </source>
</evidence>
<evidence type="ECO:0000313" key="8">
    <source>
        <dbReference type="EMBL" id="BAL88166.1"/>
    </source>
</evidence>
<evidence type="ECO:0000259" key="5">
    <source>
        <dbReference type="Pfam" id="PF08531"/>
    </source>
</evidence>
<dbReference type="STRING" id="512565.AMIS_29460"/>
<dbReference type="OrthoDB" id="9761045at2"/>
<dbReference type="SUPFAM" id="SSF48208">
    <property type="entry name" value="Six-hairpin glycosidases"/>
    <property type="match status" value="1"/>
</dbReference>
<comment type="catalytic activity">
    <reaction evidence="1">
        <text>Hydrolysis of terminal non-reducing alpha-L-rhamnose residues in alpha-L-rhamnosides.</text>
        <dbReference type="EC" id="3.2.1.40"/>
    </reaction>
</comment>
<dbReference type="PANTHER" id="PTHR33307:SF6">
    <property type="entry name" value="ALPHA-RHAMNOSIDASE (EUROFUNG)-RELATED"/>
    <property type="match status" value="1"/>
</dbReference>
<dbReference type="EMBL" id="AP012319">
    <property type="protein sequence ID" value="BAL88166.1"/>
    <property type="molecule type" value="Genomic_DNA"/>
</dbReference>
<evidence type="ECO:0000256" key="3">
    <source>
        <dbReference type="ARBA" id="ARBA00022801"/>
    </source>
</evidence>
<dbReference type="AlphaFoldDB" id="I0H579"/>
<dbReference type="Pfam" id="PF17390">
    <property type="entry name" value="Bac_rhamnosid_C"/>
    <property type="match status" value="1"/>
</dbReference>